<sequence>EKKTRYRNEILRLRKEIDIISEECDRLPSTKNLHEVDSDDEFLNHNSIHKLSHDKPLTTSDCQTTTTTTTSTNVITHQINSSAAKYGLRKPPDKIDVFDGKFRERYDELVDKFLGQIKTYSDLFIDEDRKLKYLMRHLTGSLYNLLKDKYDERARFNPLHD</sequence>
<evidence type="ECO:0000313" key="2">
    <source>
        <dbReference type="Proteomes" id="UP000237438"/>
    </source>
</evidence>
<protein>
    <submittedName>
        <fullName evidence="1">Uncharacterized protein</fullName>
    </submittedName>
</protein>
<comment type="caution">
    <text evidence="1">The sequence shown here is derived from an EMBL/GenBank/DDBJ whole genome shotgun (WGS) entry which is preliminary data.</text>
</comment>
<reference evidence="1 2" key="1">
    <citation type="submission" date="2017-10" db="EMBL/GenBank/DDBJ databases">
        <title>Development of genomic resources for the powdery mildew, Erysiphe pulchra.</title>
        <authorList>
            <person name="Wadl P.A."/>
            <person name="Mack B.M."/>
            <person name="Moore G."/>
            <person name="Beltz S.B."/>
        </authorList>
    </citation>
    <scope>NUCLEOTIDE SEQUENCE [LARGE SCALE GENOMIC DNA]</scope>
    <source>
        <strain evidence="1">Cflorida</strain>
    </source>
</reference>
<gene>
    <name evidence="1" type="ORF">EPUL_003668</name>
</gene>
<feature type="non-terminal residue" evidence="1">
    <location>
        <position position="161"/>
    </location>
</feature>
<dbReference type="AlphaFoldDB" id="A0A2S4PQJ6"/>
<evidence type="ECO:0000313" key="1">
    <source>
        <dbReference type="EMBL" id="POS84284.1"/>
    </source>
</evidence>
<keyword evidence="2" id="KW-1185">Reference proteome</keyword>
<accession>A0A2S4PQJ6</accession>
<proteinExistence type="predicted"/>
<dbReference type="EMBL" id="PEDP01001088">
    <property type="protein sequence ID" value="POS84284.1"/>
    <property type="molecule type" value="Genomic_DNA"/>
</dbReference>
<organism evidence="1 2">
    <name type="scientific">Erysiphe pulchra</name>
    <dbReference type="NCBI Taxonomy" id="225359"/>
    <lineage>
        <taxon>Eukaryota</taxon>
        <taxon>Fungi</taxon>
        <taxon>Dikarya</taxon>
        <taxon>Ascomycota</taxon>
        <taxon>Pezizomycotina</taxon>
        <taxon>Leotiomycetes</taxon>
        <taxon>Erysiphales</taxon>
        <taxon>Erysiphaceae</taxon>
        <taxon>Erysiphe</taxon>
    </lineage>
</organism>
<feature type="non-terminal residue" evidence="1">
    <location>
        <position position="1"/>
    </location>
</feature>
<name>A0A2S4PQJ6_9PEZI</name>
<dbReference type="Proteomes" id="UP000237438">
    <property type="component" value="Unassembled WGS sequence"/>
</dbReference>